<dbReference type="PANTHER" id="PTHR24403">
    <property type="entry name" value="ZINC FINGER PROTEIN"/>
    <property type="match status" value="1"/>
</dbReference>
<keyword evidence="5" id="KW-0479">Metal-binding</keyword>
<dbReference type="GO" id="GO:0045944">
    <property type="term" value="P:positive regulation of transcription by RNA polymerase II"/>
    <property type="evidence" value="ECO:0007669"/>
    <property type="project" value="TreeGrafter"/>
</dbReference>
<feature type="domain" description="C2H2-type" evidence="14">
    <location>
        <begin position="342"/>
        <end position="370"/>
    </location>
</feature>
<feature type="compositionally biased region" description="Polar residues" evidence="13">
    <location>
        <begin position="712"/>
        <end position="742"/>
    </location>
</feature>
<dbReference type="GO" id="GO:0005634">
    <property type="term" value="C:nucleus"/>
    <property type="evidence" value="ECO:0007669"/>
    <property type="project" value="UniProtKB-SubCell"/>
</dbReference>
<evidence type="ECO:0000256" key="13">
    <source>
        <dbReference type="SAM" id="MobiDB-lite"/>
    </source>
</evidence>
<evidence type="ECO:0000256" key="3">
    <source>
        <dbReference type="ARBA" id="ARBA00022490"/>
    </source>
</evidence>
<evidence type="ECO:0000313" key="15">
    <source>
        <dbReference type="Ensembl" id="ENSSGRP00000013475.1"/>
    </source>
</evidence>
<feature type="domain" description="C2H2-type" evidence="14">
    <location>
        <begin position="371"/>
        <end position="398"/>
    </location>
</feature>
<keyword evidence="8" id="KW-0862">Zinc</keyword>
<feature type="compositionally biased region" description="Low complexity" evidence="13">
    <location>
        <begin position="953"/>
        <end position="962"/>
    </location>
</feature>
<protein>
    <recommendedName>
        <fullName evidence="14">C2H2-type domain-containing protein</fullName>
    </recommendedName>
</protein>
<keyword evidence="16" id="KW-1185">Reference proteome</keyword>
<feature type="region of interest" description="Disordered" evidence="13">
    <location>
        <begin position="474"/>
        <end position="541"/>
    </location>
</feature>
<dbReference type="Proteomes" id="UP000472262">
    <property type="component" value="Unassembled WGS sequence"/>
</dbReference>
<evidence type="ECO:0000256" key="6">
    <source>
        <dbReference type="ARBA" id="ARBA00022737"/>
    </source>
</evidence>
<dbReference type="Ensembl" id="ENSSGRT00000014574.1">
    <property type="protein sequence ID" value="ENSSGRP00000013475.1"/>
    <property type="gene ID" value="ENSSGRG00000008524.1"/>
</dbReference>
<evidence type="ECO:0000256" key="10">
    <source>
        <dbReference type="ARBA" id="ARBA00023163"/>
    </source>
</evidence>
<keyword evidence="3" id="KW-0963">Cytoplasm</keyword>
<dbReference type="InterPro" id="IPR036236">
    <property type="entry name" value="Znf_C2H2_sf"/>
</dbReference>
<evidence type="ECO:0000256" key="8">
    <source>
        <dbReference type="ARBA" id="ARBA00022833"/>
    </source>
</evidence>
<keyword evidence="6" id="KW-0677">Repeat</keyword>
<dbReference type="FunCoup" id="A0A672KUD3">
    <property type="interactions" value="1742"/>
</dbReference>
<feature type="domain" description="C2H2-type" evidence="14">
    <location>
        <begin position="226"/>
        <end position="253"/>
    </location>
</feature>
<feature type="region of interest" description="Disordered" evidence="13">
    <location>
        <begin position="804"/>
        <end position="962"/>
    </location>
</feature>
<keyword evidence="11" id="KW-0539">Nucleus</keyword>
<feature type="compositionally biased region" description="Basic and acidic residues" evidence="13">
    <location>
        <begin position="491"/>
        <end position="539"/>
    </location>
</feature>
<evidence type="ECO:0000256" key="9">
    <source>
        <dbReference type="ARBA" id="ARBA00023015"/>
    </source>
</evidence>
<dbReference type="InParanoid" id="A0A672KUD3"/>
<comment type="subcellular location">
    <subcellularLocation>
        <location evidence="2">Cytoplasm</location>
    </subcellularLocation>
    <subcellularLocation>
        <location evidence="1">Nucleus</location>
    </subcellularLocation>
</comment>
<gene>
    <name evidence="15" type="primary">rest</name>
</gene>
<feature type="domain" description="C2H2-type" evidence="14">
    <location>
        <begin position="314"/>
        <end position="341"/>
    </location>
</feature>
<dbReference type="InterPro" id="IPR057281">
    <property type="entry name" value="Zfn-C2H2_REST"/>
</dbReference>
<accession>A0A672KUD3</accession>
<evidence type="ECO:0000256" key="5">
    <source>
        <dbReference type="ARBA" id="ARBA00022723"/>
    </source>
</evidence>
<dbReference type="GO" id="GO:0045664">
    <property type="term" value="P:regulation of neuron differentiation"/>
    <property type="evidence" value="ECO:0007669"/>
    <property type="project" value="UniProtKB-ARBA"/>
</dbReference>
<dbReference type="FunFam" id="3.30.160.60:FF:002187">
    <property type="entry name" value="RE1-silencing transcription factor"/>
    <property type="match status" value="1"/>
</dbReference>
<dbReference type="GO" id="GO:0045596">
    <property type="term" value="P:negative regulation of cell differentiation"/>
    <property type="evidence" value="ECO:0007669"/>
    <property type="project" value="UniProtKB-ARBA"/>
</dbReference>
<dbReference type="SMART" id="SM00355">
    <property type="entry name" value="ZnF_C2H2"/>
    <property type="match status" value="9"/>
</dbReference>
<dbReference type="PANTHER" id="PTHR24403:SF102">
    <property type="entry name" value="RE1-SILENCING TRANSCRIPTION FACTOR"/>
    <property type="match status" value="1"/>
</dbReference>
<feature type="compositionally biased region" description="Basic and acidic residues" evidence="13">
    <location>
        <begin position="846"/>
        <end position="866"/>
    </location>
</feature>
<dbReference type="Pfam" id="PF13909">
    <property type="entry name" value="zf-H2C2_5"/>
    <property type="match status" value="1"/>
</dbReference>
<name>A0A672KUD3_SINGR</name>
<evidence type="ECO:0000256" key="2">
    <source>
        <dbReference type="ARBA" id="ARBA00004496"/>
    </source>
</evidence>
<evidence type="ECO:0000256" key="11">
    <source>
        <dbReference type="ARBA" id="ARBA00023242"/>
    </source>
</evidence>
<dbReference type="FunFam" id="3.30.160.60:FF:000395">
    <property type="entry name" value="zinc finger protein 513"/>
    <property type="match status" value="1"/>
</dbReference>
<sequence length="1005" mass="113454">MSAQTVYPATAGIFMPVGIPLPEVGHDLPELPRNDVVAPQLVMLANVVVSSEASSSDYNAEEKQMVELKTVGCNNYSDSEEEGVIRYSFDNSEMSEGTYTELATGVEPEVTERVIEQIEMEQVEDLLNPSEKTPFESSPAEKRKRTAVVIFESNKKKKKPFFCKPCQYQAENEEDFIHHIRVHGAKKMTVVNGTADSDDDLASESGQSQTPNTENNESLSNSKGVIRCERCGYNTNRYDHYMAHLKHHTKEGEDQRVFKCTICAYTTISQYHWKKHLRNHFPSKLFTCNQCSYFSDRKNNYIQHIRTHTGERPFQCIYCDYSSSQKTHLTRHMRTHSGERPFKCDNCSYLAANQHEVTRHARQVHNGPKPLSCPYCQYKTADRSNFKKHVELHVNPRQFLCPVCKYAASKKCNLQYHIKSRHPGCTDISMDVSKVRLRVKRTDTDDILPNKLVTDQSGSRRCDKQLGELDDVESGPINLSIKKPTKPTPAVERELTDKTAKKNPDVIVKEKSGKPTQQLKEKTAEKKTMPKNEGKEKNSKKVKGKTFVKVVDIAVAKTEGWNDKQANKKVKKKVEKSPKSVEKVTKGRLKKEKPLKETANEVIVKHQPIVEEQRLDLDKESAEKDLLDKQQQQNEKEDRERLEKENRLLNEKAKETEEKESAKDCKKSQPKKPCKRQTKWSKVNREKDAQSTEAVQKVRSKPVKRKAENMNVPATESSEPNCPSTQVKRTMKNTAKPSTNSGAPERNRTIPEVLQAMKSKAKNAEASACKPETCVVEPEKTNEVPEKLSTLEAEKQPITETLEVLDQPDEQTPTVVTCQDERNHKESASVVEELTVPCQPQDLDSEQPKEIENKVSHEKETPKEIPDVDSGSEMPSPTDSETSQGFSQQQPVFSPILELPGRPGHKSTDAEDDEGIHSNDGGSDISDSASEGSYDSGLNGLAAATEGGEKLPETPTEELPSPTKLLSHTCIFCDRTFSLEMDYRRHLNRHLVNVYYLEGAAQGDK</sequence>
<reference evidence="15" key="1">
    <citation type="submission" date="2025-08" db="UniProtKB">
        <authorList>
            <consortium name="Ensembl"/>
        </authorList>
    </citation>
    <scope>IDENTIFICATION</scope>
</reference>
<dbReference type="GO" id="GO:0005737">
    <property type="term" value="C:cytoplasm"/>
    <property type="evidence" value="ECO:0007669"/>
    <property type="project" value="UniProtKB-SubCell"/>
</dbReference>
<feature type="compositionally biased region" description="Basic and acidic residues" evidence="13">
    <location>
        <begin position="777"/>
        <end position="786"/>
    </location>
</feature>
<dbReference type="AlphaFoldDB" id="A0A672KUD3"/>
<proteinExistence type="predicted"/>
<keyword evidence="9" id="KW-0805">Transcription regulation</keyword>
<dbReference type="InterPro" id="IPR050688">
    <property type="entry name" value="Zinc_finger/UBP_domain"/>
</dbReference>
<feature type="compositionally biased region" description="Basic and acidic residues" evidence="13">
    <location>
        <begin position="575"/>
        <end position="585"/>
    </location>
</feature>
<feature type="compositionally biased region" description="Basic residues" evidence="13">
    <location>
        <begin position="668"/>
        <end position="679"/>
    </location>
</feature>
<dbReference type="KEGG" id="sgh:107562372"/>
<dbReference type="PROSITE" id="PS00028">
    <property type="entry name" value="ZINC_FINGER_C2H2_1"/>
    <property type="match status" value="1"/>
</dbReference>
<dbReference type="InterPro" id="IPR013087">
    <property type="entry name" value="Znf_C2H2_type"/>
</dbReference>
<evidence type="ECO:0000256" key="12">
    <source>
        <dbReference type="PROSITE-ProRule" id="PRU00042"/>
    </source>
</evidence>
<dbReference type="GeneID" id="107562372"/>
<evidence type="ECO:0000256" key="7">
    <source>
        <dbReference type="ARBA" id="ARBA00022771"/>
    </source>
</evidence>
<feature type="region of interest" description="Disordered" evidence="13">
    <location>
        <begin position="193"/>
        <end position="221"/>
    </location>
</feature>
<feature type="compositionally biased region" description="Polar residues" evidence="13">
    <location>
        <begin position="873"/>
        <end position="892"/>
    </location>
</feature>
<dbReference type="OrthoDB" id="427030at2759"/>
<dbReference type="OMA" id="MENCRSK"/>
<dbReference type="Gene3D" id="3.30.160.60">
    <property type="entry name" value="Classic Zinc Finger"/>
    <property type="match status" value="5"/>
</dbReference>
<keyword evidence="7 12" id="KW-0863">Zinc-finger</keyword>
<evidence type="ECO:0000313" key="16">
    <source>
        <dbReference type="Proteomes" id="UP000472262"/>
    </source>
</evidence>
<evidence type="ECO:0000259" key="14">
    <source>
        <dbReference type="PROSITE" id="PS50157"/>
    </source>
</evidence>
<evidence type="ECO:0000256" key="4">
    <source>
        <dbReference type="ARBA" id="ARBA00022491"/>
    </source>
</evidence>
<feature type="compositionally biased region" description="Basic and acidic residues" evidence="13">
    <location>
        <begin position="608"/>
        <end position="667"/>
    </location>
</feature>
<dbReference type="PROSITE" id="PS50157">
    <property type="entry name" value="ZINC_FINGER_C2H2_2"/>
    <property type="match status" value="5"/>
</dbReference>
<keyword evidence="10" id="KW-0804">Transcription</keyword>
<feature type="region of interest" description="Disordered" evidence="13">
    <location>
        <begin position="560"/>
        <end position="786"/>
    </location>
</feature>
<feature type="compositionally biased region" description="Polar residues" evidence="13">
    <location>
        <begin position="204"/>
        <end position="221"/>
    </location>
</feature>
<dbReference type="FunFam" id="3.30.160.60:FF:000662">
    <property type="entry name" value="RE1-silencing transcription factor A"/>
    <property type="match status" value="1"/>
</dbReference>
<dbReference type="FunFam" id="3.30.160.60:FF:000805">
    <property type="entry name" value="RE1-silencing transcription factor B"/>
    <property type="match status" value="1"/>
</dbReference>
<dbReference type="Pfam" id="PF24540">
    <property type="entry name" value="zf-C2H2_REST"/>
    <property type="match status" value="1"/>
</dbReference>
<evidence type="ECO:0000256" key="1">
    <source>
        <dbReference type="ARBA" id="ARBA00004123"/>
    </source>
</evidence>
<reference evidence="15" key="2">
    <citation type="submission" date="2025-09" db="UniProtKB">
        <authorList>
            <consortium name="Ensembl"/>
        </authorList>
    </citation>
    <scope>IDENTIFICATION</scope>
</reference>
<dbReference type="FunFam" id="3.30.160.60:FF:000952">
    <property type="entry name" value="RE1-silencing transcription factor B"/>
    <property type="match status" value="1"/>
</dbReference>
<organism evidence="15 16">
    <name type="scientific">Sinocyclocheilus grahami</name>
    <name type="common">Dianchi golden-line fish</name>
    <name type="synonym">Barbus grahami</name>
    <dbReference type="NCBI Taxonomy" id="75366"/>
    <lineage>
        <taxon>Eukaryota</taxon>
        <taxon>Metazoa</taxon>
        <taxon>Chordata</taxon>
        <taxon>Craniata</taxon>
        <taxon>Vertebrata</taxon>
        <taxon>Euteleostomi</taxon>
        <taxon>Actinopterygii</taxon>
        <taxon>Neopterygii</taxon>
        <taxon>Teleostei</taxon>
        <taxon>Ostariophysi</taxon>
        <taxon>Cypriniformes</taxon>
        <taxon>Cyprinidae</taxon>
        <taxon>Cyprininae</taxon>
        <taxon>Sinocyclocheilus</taxon>
    </lineage>
</organism>
<keyword evidence="4" id="KW-0678">Repressor</keyword>
<dbReference type="GO" id="GO:0008270">
    <property type="term" value="F:zinc ion binding"/>
    <property type="evidence" value="ECO:0007669"/>
    <property type="project" value="UniProtKB-KW"/>
</dbReference>
<feature type="domain" description="C2H2-type" evidence="14">
    <location>
        <begin position="286"/>
        <end position="313"/>
    </location>
</feature>
<dbReference type="SUPFAM" id="SSF57667">
    <property type="entry name" value="beta-beta-alpha zinc fingers"/>
    <property type="match status" value="3"/>
</dbReference>